<evidence type="ECO:0000313" key="2">
    <source>
        <dbReference type="Proteomes" id="UP000307087"/>
    </source>
</evidence>
<reference evidence="1 2" key="1">
    <citation type="journal article" date="2009" name="Int. J. Syst. Evol. Microbiol.">
        <title>Nocardioides caeni sp. nov., isolated from wastewater.</title>
        <authorList>
            <person name="Yoon J.H."/>
            <person name="Kang S.J."/>
            <person name="Park S."/>
            <person name="Kim W."/>
            <person name="Oh T.K."/>
        </authorList>
    </citation>
    <scope>NUCLEOTIDE SEQUENCE [LARGE SCALE GENOMIC DNA]</scope>
    <source>
        <strain evidence="1 2">DSM 23134</strain>
    </source>
</reference>
<dbReference type="RefSeq" id="WP_136562839.1">
    <property type="nucleotide sequence ID" value="NZ_BAABLS010000010.1"/>
</dbReference>
<organism evidence="1 2">
    <name type="scientific">Nocardioides caeni</name>
    <dbReference type="NCBI Taxonomy" id="574700"/>
    <lineage>
        <taxon>Bacteria</taxon>
        <taxon>Bacillati</taxon>
        <taxon>Actinomycetota</taxon>
        <taxon>Actinomycetes</taxon>
        <taxon>Propionibacteriales</taxon>
        <taxon>Nocardioidaceae</taxon>
        <taxon>Nocardioides</taxon>
    </lineage>
</organism>
<dbReference type="AlphaFoldDB" id="A0A4S8NAP7"/>
<comment type="caution">
    <text evidence="1">The sequence shown here is derived from an EMBL/GenBank/DDBJ whole genome shotgun (WGS) entry which is preliminary data.</text>
</comment>
<dbReference type="EMBL" id="STGW01000005">
    <property type="protein sequence ID" value="THV13377.1"/>
    <property type="molecule type" value="Genomic_DNA"/>
</dbReference>
<keyword evidence="2" id="KW-1185">Reference proteome</keyword>
<proteinExistence type="predicted"/>
<dbReference type="OrthoDB" id="9929198at2"/>
<evidence type="ECO:0000313" key="1">
    <source>
        <dbReference type="EMBL" id="THV13377.1"/>
    </source>
</evidence>
<name>A0A4S8NAP7_9ACTN</name>
<gene>
    <name evidence="1" type="ORF">E9934_10470</name>
</gene>
<sequence>MPDTLSTTITCPSWCQHASDPAVHDIDIDATTGAPLVDHTIELGEHVWGAARHEILAGRMDPPIVQISPDVAAYEPGAPETPRDLRGLAESLLRAASWLEEHASQDGREGVDVNE</sequence>
<dbReference type="Proteomes" id="UP000307087">
    <property type="component" value="Unassembled WGS sequence"/>
</dbReference>
<accession>A0A4S8NAP7</accession>
<protein>
    <submittedName>
        <fullName evidence="1">Uncharacterized protein</fullName>
    </submittedName>
</protein>